<comment type="caution">
    <text evidence="2">The sequence shown here is derived from an EMBL/GenBank/DDBJ whole genome shotgun (WGS) entry which is preliminary data.</text>
</comment>
<sequence length="120" mass="13638">MSYETVKNYVLDLSSGELMSEGDIFSAGYDLALRPILQNALLEANDVKSIQELEDLGFFGVDEIMPNKNFLITDKGITYTFNKGEYSAYQLQIPQVFIPYPAVRSLLRENSIVSKLFRQQ</sequence>
<evidence type="ECO:0000313" key="2">
    <source>
        <dbReference type="EMBL" id="MPN27139.1"/>
    </source>
</evidence>
<dbReference type="Pfam" id="PF11738">
    <property type="entry name" value="DUF3298"/>
    <property type="match status" value="1"/>
</dbReference>
<protein>
    <recommendedName>
        <fullName evidence="1">DUF3298 domain-containing protein</fullName>
    </recommendedName>
</protein>
<dbReference type="InterPro" id="IPR037126">
    <property type="entry name" value="PdaC/RsiV-like_sf"/>
</dbReference>
<gene>
    <name evidence="2" type="ORF">SDC9_174566</name>
</gene>
<dbReference type="Gene3D" id="3.90.640.20">
    <property type="entry name" value="Heat-shock cognate protein, ATPase"/>
    <property type="match status" value="1"/>
</dbReference>
<organism evidence="2">
    <name type="scientific">bioreactor metagenome</name>
    <dbReference type="NCBI Taxonomy" id="1076179"/>
    <lineage>
        <taxon>unclassified sequences</taxon>
        <taxon>metagenomes</taxon>
        <taxon>ecological metagenomes</taxon>
    </lineage>
</organism>
<proteinExistence type="predicted"/>
<dbReference type="InterPro" id="IPR021729">
    <property type="entry name" value="DUF3298"/>
</dbReference>
<dbReference type="EMBL" id="VSSQ01076918">
    <property type="protein sequence ID" value="MPN27139.1"/>
    <property type="molecule type" value="Genomic_DNA"/>
</dbReference>
<dbReference type="AlphaFoldDB" id="A0A645GMN4"/>
<evidence type="ECO:0000259" key="1">
    <source>
        <dbReference type="Pfam" id="PF11738"/>
    </source>
</evidence>
<reference evidence="2" key="1">
    <citation type="submission" date="2019-08" db="EMBL/GenBank/DDBJ databases">
        <authorList>
            <person name="Kucharzyk K."/>
            <person name="Murdoch R.W."/>
            <person name="Higgins S."/>
            <person name="Loffler F."/>
        </authorList>
    </citation>
    <scope>NUCLEOTIDE SEQUENCE</scope>
</reference>
<accession>A0A645GMN4</accession>
<name>A0A645GMN4_9ZZZZ</name>
<feature type="domain" description="DUF3298" evidence="1">
    <location>
        <begin position="23"/>
        <end position="100"/>
    </location>
</feature>